<dbReference type="AlphaFoldDB" id="A0A1E3GVH4"/>
<evidence type="ECO:0000313" key="4">
    <source>
        <dbReference type="Proteomes" id="UP000094379"/>
    </source>
</evidence>
<gene>
    <name evidence="3" type="primary">oprP_1</name>
    <name evidence="3" type="ORF">A9E74_00022</name>
</gene>
<keyword evidence="1" id="KW-0175">Coiled coil</keyword>
<dbReference type="Pfam" id="PF07396">
    <property type="entry name" value="Porin_O_P"/>
    <property type="match status" value="1"/>
</dbReference>
<reference evidence="3 4" key="1">
    <citation type="submission" date="2016-07" db="EMBL/GenBank/DDBJ databases">
        <title>Draft Genome Sequence of Methylophaga muralis Bur 1.</title>
        <authorList>
            <person name="Vasilenko O.V."/>
            <person name="Doronina N.V."/>
            <person name="Shmareva M.N."/>
            <person name="Tarlachkov S.V."/>
            <person name="Mustakhimov I."/>
            <person name="Trotsenko Y.A."/>
        </authorList>
    </citation>
    <scope>NUCLEOTIDE SEQUENCE [LARGE SCALE GENOMIC DNA]</scope>
    <source>
        <strain evidence="3 4">Bur 1</strain>
    </source>
</reference>
<dbReference type="Gene3D" id="2.40.160.10">
    <property type="entry name" value="Porin"/>
    <property type="match status" value="1"/>
</dbReference>
<organism evidence="3 4">
    <name type="scientific">Methylophaga muralis</name>
    <dbReference type="NCBI Taxonomy" id="291169"/>
    <lineage>
        <taxon>Bacteria</taxon>
        <taxon>Pseudomonadati</taxon>
        <taxon>Pseudomonadota</taxon>
        <taxon>Gammaproteobacteria</taxon>
        <taxon>Thiotrichales</taxon>
        <taxon>Piscirickettsiaceae</taxon>
        <taxon>Methylophaga</taxon>
    </lineage>
</organism>
<sequence length="484" mass="53174">MKLKPTSLLIAGALMGAAVLPVQADPMVDLLKVLRDKGTISAEDYSLLANAAKAKEEKVAAEKEEMVSIVKETEKKSSLVTLDSKGLNFQSADKSFTANIGGRIHADYGFISDDYFDRNVANVNEVGNASKFRRARLGMEGTMFTNWLYGVEVNFGSNSSTEFTDVIIGYQGFENTTIKLGRHKMPSGLEELTSSNRISTMERSNPTNTFALGRYNGLTVATKGSNWTATGGTWLGDGVSAGENSDKDSDYGYAGRATFAPIQEKDSIVHLGLSYNHIKYEDTFSSDSLANNNGRLRARPNNNFFDERPVQVIYQGTESADTYGLEAATIQGPFSLQAEYFKRELNRKEFKDADVDGWYALATYTLTGETRGYRDGVMRTISPKNAVGKGGFGAWELVARYDELDVWDSSAAQEGLLVHSGSTNNNFNNLRGTKSEIWTIGVNWYVNDNIRFMANYVDADIKSDAANNAEGDIKAFLLRGQVAF</sequence>
<accession>A0A1E3GVH4</accession>
<keyword evidence="4" id="KW-1185">Reference proteome</keyword>
<feature type="coiled-coil region" evidence="1">
    <location>
        <begin position="45"/>
        <end position="72"/>
    </location>
</feature>
<dbReference type="Proteomes" id="UP000094379">
    <property type="component" value="Unassembled WGS sequence"/>
</dbReference>
<proteinExistence type="predicted"/>
<dbReference type="STRING" id="291169.A9E74_00022"/>
<dbReference type="PATRIC" id="fig|291169.3.peg.21"/>
<evidence type="ECO:0000313" key="3">
    <source>
        <dbReference type="EMBL" id="ODN68050.1"/>
    </source>
</evidence>
<evidence type="ECO:0000256" key="1">
    <source>
        <dbReference type="SAM" id="Coils"/>
    </source>
</evidence>
<dbReference type="InterPro" id="IPR010870">
    <property type="entry name" value="Porin_O/P"/>
</dbReference>
<dbReference type="RefSeq" id="WP_069294648.1">
    <property type="nucleotide sequence ID" value="NZ_MCRI01000001.1"/>
</dbReference>
<name>A0A1E3GVH4_9GAMM</name>
<evidence type="ECO:0000256" key="2">
    <source>
        <dbReference type="SAM" id="SignalP"/>
    </source>
</evidence>
<comment type="caution">
    <text evidence="3">The sequence shown here is derived from an EMBL/GenBank/DDBJ whole genome shotgun (WGS) entry which is preliminary data.</text>
</comment>
<protein>
    <submittedName>
        <fullName evidence="3">Porin P</fullName>
    </submittedName>
</protein>
<dbReference type="EMBL" id="MCRI01000001">
    <property type="protein sequence ID" value="ODN68050.1"/>
    <property type="molecule type" value="Genomic_DNA"/>
</dbReference>
<keyword evidence="2" id="KW-0732">Signal</keyword>
<dbReference type="InterPro" id="IPR023614">
    <property type="entry name" value="Porin_dom_sf"/>
</dbReference>
<feature type="signal peptide" evidence="2">
    <location>
        <begin position="1"/>
        <end position="24"/>
    </location>
</feature>
<dbReference type="SUPFAM" id="SSF56935">
    <property type="entry name" value="Porins"/>
    <property type="match status" value="1"/>
</dbReference>
<feature type="chain" id="PRO_5009128775" evidence="2">
    <location>
        <begin position="25"/>
        <end position="484"/>
    </location>
</feature>